<organism evidence="6 7">
    <name type="scientific">Vibrio qingdaonensis</name>
    <dbReference type="NCBI Taxonomy" id="2829491"/>
    <lineage>
        <taxon>Bacteria</taxon>
        <taxon>Pseudomonadati</taxon>
        <taxon>Pseudomonadota</taxon>
        <taxon>Gammaproteobacteria</taxon>
        <taxon>Vibrionales</taxon>
        <taxon>Vibrionaceae</taxon>
        <taxon>Vibrio</taxon>
    </lineage>
</organism>
<dbReference type="Pfam" id="PF04357">
    <property type="entry name" value="TamB"/>
    <property type="match status" value="1"/>
</dbReference>
<comment type="caution">
    <text evidence="6">The sequence shown here is derived from an EMBL/GenBank/DDBJ whole genome shotgun (WGS) entry which is preliminary data.</text>
</comment>
<evidence type="ECO:0000313" key="7">
    <source>
        <dbReference type="Proteomes" id="UP001155587"/>
    </source>
</evidence>
<keyword evidence="4" id="KW-0472">Membrane</keyword>
<keyword evidence="3" id="KW-1133">Transmembrane helix</keyword>
<dbReference type="EMBL" id="JAKRRY010000046">
    <property type="protein sequence ID" value="MCW8348792.1"/>
    <property type="molecule type" value="Genomic_DNA"/>
</dbReference>
<dbReference type="PANTHER" id="PTHR36985">
    <property type="entry name" value="TRANSLOCATION AND ASSEMBLY MODULE SUBUNIT TAMB"/>
    <property type="match status" value="1"/>
</dbReference>
<dbReference type="GO" id="GO:0097347">
    <property type="term" value="C:TAM protein secretion complex"/>
    <property type="evidence" value="ECO:0007669"/>
    <property type="project" value="TreeGrafter"/>
</dbReference>
<keyword evidence="7" id="KW-1185">Reference proteome</keyword>
<dbReference type="InterPro" id="IPR007452">
    <property type="entry name" value="TamB_C"/>
</dbReference>
<evidence type="ECO:0000256" key="2">
    <source>
        <dbReference type="ARBA" id="ARBA00022692"/>
    </source>
</evidence>
<dbReference type="AlphaFoldDB" id="A0A9X3CSE9"/>
<feature type="domain" description="Translocation and assembly module TamB C-terminal" evidence="5">
    <location>
        <begin position="935"/>
        <end position="1270"/>
    </location>
</feature>
<sequence length="1272" mass="136746">MLKVWRVTKWLSVTFILMVTLLLATLAFALFTNTGLTAILWGANQALPELKVESTKGALFPRFTLNNVTFKDDSLFIDLAADSLTLAVDLNCLSDPRVCINELSVQGLDFSMPEIAPSEPSPEPSEPLTSISTPIPIAIGKVNLADIKLDILGTKVSWDSFTTSLSMTGSKLTIGKTLLATPSVALPPAEEVSEVAAKKNTSMANTAVAAETSTAVKNSVTAEPARAIELPEVLIPLFVNITRLDIRDFTLQQEEPIVVHHLGLKGFAGKHDVHVESLELAMPQVDASLSGNVALIKDYPLDITLDAQLKETDLAGQKLALTAKGSVGDLHLDSHFSGVIDAALSGNIQPLAPRLPFDVVLSDGKAAWPLKGESEYQVIVDQLKAKGSLDSYEVALKTQASGKPIPDVAVELQGKGDLKQINLETLTINSLGGSIQGSVMANWEAPVNWKADMMLSHIQPGLQWPEAEGDISGQIVTSGALTDAGGWQVQVPKLDIVGILRDYPLLVKGQVEAADKSGSGELSVNTDGLSLAHGPNNMSAKGSLRKNWDMNVSIDFPDLAKTVPDLQGLLVGTIALKGKMQEPDVRLDLQVKKAKWQQEASIDTLSLSGEAKPLPIDQAKADIRLQASGIQYQEHNVDSLDVSLQGTQAKHELDLDLVSTLLSAQLSVVGELIDKPSLIWSGELASAHFETEQGPLHLQNPIQVKVDVDKQSADVSAHCWKQSESRVCLEKDIQAGTSGEALVTLKNFNFEQIKAYVPEQTRLEGSASATIWAKWAPEVSPEVKVDVRLPKGQVTQELEIPLVVGWESIELKANLANDQLDASWLLDVTDNGDLSGKVTLPNVLEEDKQIEGELNLSTFNLDFLQPIIGEFNKLQANLSSSIQIKGDALHPQLYGDLKVEDLSLKGDISPIQVESGGLVLNLNGYDGKLDAKIQTTDGELLINGDGNWQDLQDWRTKLRVFAEELKVDVPPMVKVKVVPDMTIEATPKLAKVTGSIGLPWGRIVVEELPPSAVAVSSDQVILNADLTPQDDSIPVPFNIETDVSISIGNDFTVSAFGLKGGLRGKLHVSQKDKGPFIQGEVNIVNGSYNSFGQDLLIDEGKILMTGPVDQPYVNIKAIRNPDTTADDVTAGVKVTGLATQPKIEIFSDPTMPQANALSYLLRGQDIDGETGGNALTTTLIGLSLAKSGKVVGEIGQAFGVQDLQLDTAGTGDDSQVTVSGYVLPGLQVKYGVGIFNSLGEFTIRYRIIEDFYVEAVSGLYSSVVFLYQFEVD</sequence>
<dbReference type="PANTHER" id="PTHR36985:SF1">
    <property type="entry name" value="TRANSLOCATION AND ASSEMBLY MODULE SUBUNIT TAMB"/>
    <property type="match status" value="1"/>
</dbReference>
<protein>
    <submittedName>
        <fullName evidence="6">Translocation/assembly module TamB</fullName>
    </submittedName>
</protein>
<evidence type="ECO:0000313" key="6">
    <source>
        <dbReference type="EMBL" id="MCW8348792.1"/>
    </source>
</evidence>
<evidence type="ECO:0000256" key="4">
    <source>
        <dbReference type="ARBA" id="ARBA00023136"/>
    </source>
</evidence>
<gene>
    <name evidence="6" type="ORF">MD535_22640</name>
</gene>
<name>A0A9X3CSE9_9VIBR</name>
<dbReference type="GO" id="GO:0005886">
    <property type="term" value="C:plasma membrane"/>
    <property type="evidence" value="ECO:0007669"/>
    <property type="project" value="InterPro"/>
</dbReference>
<reference evidence="6" key="1">
    <citation type="submission" date="2022-02" db="EMBL/GenBank/DDBJ databases">
        <title>Vibrio sp. nov, a new bacterium isolated from seawater.</title>
        <authorList>
            <person name="Yuan Y."/>
        </authorList>
    </citation>
    <scope>NUCLEOTIDE SEQUENCE</scope>
    <source>
        <strain evidence="6">ZSDZ65</strain>
    </source>
</reference>
<evidence type="ECO:0000259" key="5">
    <source>
        <dbReference type="Pfam" id="PF04357"/>
    </source>
</evidence>
<dbReference type="RefSeq" id="WP_265677398.1">
    <property type="nucleotide sequence ID" value="NZ_JAKRRY010000046.1"/>
</dbReference>
<proteinExistence type="predicted"/>
<keyword evidence="2" id="KW-0812">Transmembrane</keyword>
<comment type="subcellular location">
    <subcellularLocation>
        <location evidence="1">Membrane</location>
        <topology evidence="1">Single-pass membrane protein</topology>
    </subcellularLocation>
</comment>
<dbReference type="Proteomes" id="UP001155587">
    <property type="component" value="Unassembled WGS sequence"/>
</dbReference>
<evidence type="ECO:0000256" key="3">
    <source>
        <dbReference type="ARBA" id="ARBA00022989"/>
    </source>
</evidence>
<accession>A0A9X3CSE9</accession>
<evidence type="ECO:0000256" key="1">
    <source>
        <dbReference type="ARBA" id="ARBA00004167"/>
    </source>
</evidence>
<dbReference type="GO" id="GO:0009306">
    <property type="term" value="P:protein secretion"/>
    <property type="evidence" value="ECO:0007669"/>
    <property type="project" value="InterPro"/>
</dbReference>